<organism evidence="1 2">
    <name type="scientific">Frieseomelitta varia</name>
    <dbReference type="NCBI Taxonomy" id="561572"/>
    <lineage>
        <taxon>Eukaryota</taxon>
        <taxon>Metazoa</taxon>
        <taxon>Ecdysozoa</taxon>
        <taxon>Arthropoda</taxon>
        <taxon>Hexapoda</taxon>
        <taxon>Insecta</taxon>
        <taxon>Pterygota</taxon>
        <taxon>Neoptera</taxon>
        <taxon>Endopterygota</taxon>
        <taxon>Hymenoptera</taxon>
        <taxon>Apocrita</taxon>
        <taxon>Aculeata</taxon>
        <taxon>Apoidea</taxon>
        <taxon>Anthophila</taxon>
        <taxon>Apidae</taxon>
        <taxon>Frieseomelitta</taxon>
    </lineage>
</organism>
<reference evidence="1" key="1">
    <citation type="submission" date="2019-11" db="EMBL/GenBank/DDBJ databases">
        <title>The nuclear and mitochondrial genomes of Frieseomelitta varia - a highly eusocial stingless bee (Meliponini) with a permanently sterile worker caste.</title>
        <authorList>
            <person name="Freitas F.C.P."/>
            <person name="Lourenco A.P."/>
            <person name="Nunes F.M.F."/>
            <person name="Paschoal A.R."/>
            <person name="Abreu F.C.P."/>
            <person name="Barbin F.O."/>
            <person name="Bataglia L."/>
            <person name="Cardoso-Junior C.A.M."/>
            <person name="Cervoni M.S."/>
            <person name="Silva S.R."/>
            <person name="Dalarmi F."/>
            <person name="Del Lama M.A."/>
            <person name="Depintor T.S."/>
            <person name="Ferreira K.M."/>
            <person name="Goria P.S."/>
            <person name="Jaskot M.C."/>
            <person name="Lago D.C."/>
            <person name="Luna-Lucena D."/>
            <person name="Moda L.M."/>
            <person name="Nascimento L."/>
            <person name="Pedrino M."/>
            <person name="Rabico F.O."/>
            <person name="Sanches F.C."/>
            <person name="Santos D.E."/>
            <person name="Santos C.G."/>
            <person name="Vieira J."/>
            <person name="Lopes T.F."/>
            <person name="Barchuk A.R."/>
            <person name="Hartfelder K."/>
            <person name="Simoes Z.L.P."/>
            <person name="Bitondi M.M.G."/>
            <person name="Pinheiro D.G."/>
        </authorList>
    </citation>
    <scope>NUCLEOTIDE SEQUENCE</scope>
    <source>
        <strain evidence="1">USP_RPSP 00005682</strain>
        <tissue evidence="1">Whole individual</tissue>
    </source>
</reference>
<comment type="caution">
    <text evidence="1">The sequence shown here is derived from an EMBL/GenBank/DDBJ whole genome shotgun (WGS) entry which is preliminary data.</text>
</comment>
<dbReference type="EMBL" id="WNWW01000504">
    <property type="protein sequence ID" value="KAF3424031.1"/>
    <property type="molecule type" value="Genomic_DNA"/>
</dbReference>
<gene>
    <name evidence="1" type="ORF">E2986_11133</name>
</gene>
<protein>
    <submittedName>
        <fullName evidence="1">Uncharacterized protein</fullName>
    </submittedName>
</protein>
<evidence type="ECO:0000313" key="2">
    <source>
        <dbReference type="Proteomes" id="UP000655588"/>
    </source>
</evidence>
<sequence>MLALEKHGGMCDCQASRNAFEYAASSWFGYCCTNSGLYFFEDQITQEEMNAARQRFELESLLTRPEMELILKDMIHVLCQLISVNRIGTTNSIKKMPARMPARMAKDYQHREKSCKGSRVVRCVYTDAEISVERNATASHSSQYVQLVLVTFYA</sequence>
<proteinExistence type="predicted"/>
<name>A0A833VM89_9HYME</name>
<accession>A0A833VM89</accession>
<dbReference type="AlphaFoldDB" id="A0A833VM89"/>
<dbReference type="Proteomes" id="UP000655588">
    <property type="component" value="Unassembled WGS sequence"/>
</dbReference>
<evidence type="ECO:0000313" key="1">
    <source>
        <dbReference type="EMBL" id="KAF3424031.1"/>
    </source>
</evidence>
<keyword evidence="2" id="KW-1185">Reference proteome</keyword>